<protein>
    <submittedName>
        <fullName evidence="1">Uncharacterized protein</fullName>
    </submittedName>
</protein>
<name>V5G0C6_BYSSN</name>
<gene>
    <name evidence="1" type="ORF">PVAR5_6490</name>
</gene>
<organism evidence="1 2">
    <name type="scientific">Byssochlamys spectabilis (strain No. 5 / NBRC 109023)</name>
    <name type="common">Paecilomyces variotii</name>
    <dbReference type="NCBI Taxonomy" id="1356009"/>
    <lineage>
        <taxon>Eukaryota</taxon>
        <taxon>Fungi</taxon>
        <taxon>Dikarya</taxon>
        <taxon>Ascomycota</taxon>
        <taxon>Pezizomycotina</taxon>
        <taxon>Eurotiomycetes</taxon>
        <taxon>Eurotiomycetidae</taxon>
        <taxon>Eurotiales</taxon>
        <taxon>Thermoascaceae</taxon>
        <taxon>Paecilomyces</taxon>
    </lineage>
</organism>
<proteinExistence type="predicted"/>
<dbReference type="EMBL" id="BAUL01000215">
    <property type="protein sequence ID" value="GAD97808.1"/>
    <property type="molecule type" value="Genomic_DNA"/>
</dbReference>
<dbReference type="OrthoDB" id="4403049at2759"/>
<evidence type="ECO:0000313" key="1">
    <source>
        <dbReference type="EMBL" id="GAD97808.1"/>
    </source>
</evidence>
<dbReference type="Proteomes" id="UP000018001">
    <property type="component" value="Unassembled WGS sequence"/>
</dbReference>
<dbReference type="AlphaFoldDB" id="V5G0C6"/>
<evidence type="ECO:0000313" key="2">
    <source>
        <dbReference type="Proteomes" id="UP000018001"/>
    </source>
</evidence>
<dbReference type="HOGENOM" id="CLU_811316_0_0_1"/>
<keyword evidence="2" id="KW-1185">Reference proteome</keyword>
<dbReference type="InParanoid" id="V5G0C6"/>
<accession>V5G0C6</accession>
<sequence length="342" mass="40089">MADTIQPTDADENMRLAVEQFRTKMESANRQFLQDRVNEIEAMDLSTEEEKISEMRVYWSGLGKTPEIKHTPDTTNYIRQIHEQAKITRLADVPSIYHRYMDGIIPPSLLTDEFHQMFLETIQTMCNEAAFREEDEDFQIPLCHDLGSFIKYANGVYDPDFRYSGIAPFRPVFGVRRSYYTFDDNGVVPARPAIDISKAREMVEYYLKQFLCDGNFIEGVVDEDLEARVGFITGTGCQNEHDKWYSTYLYCRRFVDDSDPSHKDWAWRVAFCRADRENPSTLYGRKPRFDSICEFLEWYNTWPDYITPEKIEMNVLGFESDNDMSWDMCTTLSDLASRRSCH</sequence>
<comment type="caution">
    <text evidence="1">The sequence shown here is derived from an EMBL/GenBank/DDBJ whole genome shotgun (WGS) entry which is preliminary data.</text>
</comment>
<dbReference type="eggNOG" id="ENOG502TBR7">
    <property type="taxonomic scope" value="Eukaryota"/>
</dbReference>
<reference evidence="2" key="1">
    <citation type="journal article" date="2014" name="Genome Announc.">
        <title>Draft genome sequence of the formaldehyde-resistant fungus Byssochlamys spectabilis No. 5 (anamorph Paecilomyces variotii No. 5) (NBRC109023).</title>
        <authorList>
            <person name="Oka T."/>
            <person name="Ekino K."/>
            <person name="Fukuda K."/>
            <person name="Nomura Y."/>
        </authorList>
    </citation>
    <scope>NUCLEOTIDE SEQUENCE [LARGE SCALE GENOMIC DNA]</scope>
    <source>
        <strain evidence="2">No. 5 / NBRC 109023</strain>
    </source>
</reference>